<evidence type="ECO:0000256" key="2">
    <source>
        <dbReference type="ARBA" id="ARBA00022679"/>
    </source>
</evidence>
<name>A0A511RIZ5_9DEIN</name>
<keyword evidence="2 3" id="KW-0808">Transferase</keyword>
<dbReference type="CDD" id="cd06533">
    <property type="entry name" value="Glyco_transf_WecG_TagA"/>
    <property type="match status" value="1"/>
</dbReference>
<evidence type="ECO:0000256" key="1">
    <source>
        <dbReference type="ARBA" id="ARBA00022676"/>
    </source>
</evidence>
<evidence type="ECO:0000313" key="3">
    <source>
        <dbReference type="EMBL" id="GEM89615.1"/>
    </source>
</evidence>
<comment type="caution">
    <text evidence="3">The sequence shown here is derived from an EMBL/GenBank/DDBJ whole genome shotgun (WGS) entry which is preliminary data.</text>
</comment>
<organism evidence="3 4">
    <name type="scientific">Oceanithermus desulfurans NBRC 100063</name>
    <dbReference type="NCBI Taxonomy" id="1227550"/>
    <lineage>
        <taxon>Bacteria</taxon>
        <taxon>Thermotogati</taxon>
        <taxon>Deinococcota</taxon>
        <taxon>Deinococci</taxon>
        <taxon>Thermales</taxon>
        <taxon>Thermaceae</taxon>
        <taxon>Oceanithermus</taxon>
    </lineage>
</organism>
<dbReference type="RefSeq" id="WP_147146594.1">
    <property type="nucleotide sequence ID" value="NZ_BJXN01000006.1"/>
</dbReference>
<dbReference type="PANTHER" id="PTHR34136">
    <property type="match status" value="1"/>
</dbReference>
<dbReference type="PANTHER" id="PTHR34136:SF1">
    <property type="entry name" value="UDP-N-ACETYL-D-MANNOSAMINURONIC ACID TRANSFERASE"/>
    <property type="match status" value="1"/>
</dbReference>
<dbReference type="GO" id="GO:0016758">
    <property type="term" value="F:hexosyltransferase activity"/>
    <property type="evidence" value="ECO:0007669"/>
    <property type="project" value="TreeGrafter"/>
</dbReference>
<reference evidence="3 4" key="1">
    <citation type="submission" date="2019-07" db="EMBL/GenBank/DDBJ databases">
        <title>Whole genome shotgun sequence of Oceanithermus desulfurans NBRC 100063.</title>
        <authorList>
            <person name="Hosoyama A."/>
            <person name="Uohara A."/>
            <person name="Ohji S."/>
            <person name="Ichikawa N."/>
        </authorList>
    </citation>
    <scope>NUCLEOTIDE SEQUENCE [LARGE SCALE GENOMIC DNA]</scope>
    <source>
        <strain evidence="3 4">NBRC 100063</strain>
    </source>
</reference>
<proteinExistence type="predicted"/>
<protein>
    <submittedName>
        <fullName evidence="3">UDP-N-acetyl-D-mannosaminuronic acid transferase</fullName>
    </submittedName>
</protein>
<evidence type="ECO:0000313" key="4">
    <source>
        <dbReference type="Proteomes" id="UP000321827"/>
    </source>
</evidence>
<dbReference type="OrthoDB" id="9771846at2"/>
<dbReference type="Pfam" id="PF03808">
    <property type="entry name" value="Glyco_tran_WecG"/>
    <property type="match status" value="1"/>
</dbReference>
<sequence>MNAPRVELLGLPLDPVTMPQALAWVRARLTDPRPAQVVTLNPEIAVRSRRDPELQRALREAELVTPDGVGVLWAARRLLGLHLAERVTGVDLTLRLFEELGPELRVFLLGGRPGVAERAAAAAEGLGVRVAGTHHGYFDDEAPVIAAVAQSGANLLLAGMGERQETFLWRNKLRLGVPVMIGVGGTLDVLAGEARRTPAWSRRLGVEWLLRVGLDPKRWPRALRLLRFVIEVERARRLPPAQR</sequence>
<dbReference type="AlphaFoldDB" id="A0A511RIZ5"/>
<dbReference type="NCBIfam" id="TIGR00696">
    <property type="entry name" value="wecG_tagA_cpsF"/>
    <property type="match status" value="1"/>
</dbReference>
<dbReference type="Proteomes" id="UP000321827">
    <property type="component" value="Unassembled WGS sequence"/>
</dbReference>
<dbReference type="InterPro" id="IPR004629">
    <property type="entry name" value="WecG_TagA_CpsF"/>
</dbReference>
<accession>A0A511RIZ5</accession>
<keyword evidence="1" id="KW-0328">Glycosyltransferase</keyword>
<gene>
    <name evidence="3" type="ORF">ODE01S_10490</name>
</gene>
<dbReference type="EMBL" id="BJXN01000006">
    <property type="protein sequence ID" value="GEM89615.1"/>
    <property type="molecule type" value="Genomic_DNA"/>
</dbReference>